<keyword evidence="2" id="KW-1185">Reference proteome</keyword>
<protein>
    <recommendedName>
        <fullName evidence="3">Ubiquitin-like domain-containing protein</fullName>
    </recommendedName>
</protein>
<evidence type="ECO:0000313" key="1">
    <source>
        <dbReference type="EnsemblPlants" id="AET6Gv20411100.16"/>
    </source>
</evidence>
<name>A0A453NKS5_AEGTS</name>
<organism evidence="1 2">
    <name type="scientific">Aegilops tauschii subsp. strangulata</name>
    <name type="common">Goatgrass</name>
    <dbReference type="NCBI Taxonomy" id="200361"/>
    <lineage>
        <taxon>Eukaryota</taxon>
        <taxon>Viridiplantae</taxon>
        <taxon>Streptophyta</taxon>
        <taxon>Embryophyta</taxon>
        <taxon>Tracheophyta</taxon>
        <taxon>Spermatophyta</taxon>
        <taxon>Magnoliopsida</taxon>
        <taxon>Liliopsida</taxon>
        <taxon>Poales</taxon>
        <taxon>Poaceae</taxon>
        <taxon>BOP clade</taxon>
        <taxon>Pooideae</taxon>
        <taxon>Triticodae</taxon>
        <taxon>Triticeae</taxon>
        <taxon>Triticinae</taxon>
        <taxon>Aegilops</taxon>
    </lineage>
</organism>
<reference evidence="2" key="2">
    <citation type="journal article" date="2017" name="Nat. Plants">
        <title>The Aegilops tauschii genome reveals multiple impacts of transposons.</title>
        <authorList>
            <person name="Zhao G."/>
            <person name="Zou C."/>
            <person name="Li K."/>
            <person name="Wang K."/>
            <person name="Li T."/>
            <person name="Gao L."/>
            <person name="Zhang X."/>
            <person name="Wang H."/>
            <person name="Yang Z."/>
            <person name="Liu X."/>
            <person name="Jiang W."/>
            <person name="Mao L."/>
            <person name="Kong X."/>
            <person name="Jiao Y."/>
            <person name="Jia J."/>
        </authorList>
    </citation>
    <scope>NUCLEOTIDE SEQUENCE [LARGE SCALE GENOMIC DNA]</scope>
    <source>
        <strain evidence="2">cv. AL8/78</strain>
    </source>
</reference>
<dbReference type="AlphaFoldDB" id="A0A453NKS5"/>
<accession>A0A453NKS5</accession>
<dbReference type="InterPro" id="IPR029071">
    <property type="entry name" value="Ubiquitin-like_domsf"/>
</dbReference>
<proteinExistence type="predicted"/>
<dbReference type="SUPFAM" id="SSF54236">
    <property type="entry name" value="Ubiquitin-like"/>
    <property type="match status" value="1"/>
</dbReference>
<dbReference type="Gramene" id="AET6Gv20411100.16">
    <property type="protein sequence ID" value="AET6Gv20411100.16"/>
    <property type="gene ID" value="AET6Gv20411100"/>
</dbReference>
<dbReference type="Proteomes" id="UP000015105">
    <property type="component" value="Chromosome 6D"/>
</dbReference>
<reference evidence="1" key="4">
    <citation type="submission" date="2019-03" db="UniProtKB">
        <authorList>
            <consortium name="EnsemblPlants"/>
        </authorList>
    </citation>
    <scope>IDENTIFICATION</scope>
</reference>
<reference evidence="1" key="3">
    <citation type="journal article" date="2017" name="Nature">
        <title>Genome sequence of the progenitor of the wheat D genome Aegilops tauschii.</title>
        <authorList>
            <person name="Luo M.C."/>
            <person name="Gu Y.Q."/>
            <person name="Puiu D."/>
            <person name="Wang H."/>
            <person name="Twardziok S.O."/>
            <person name="Deal K.R."/>
            <person name="Huo N."/>
            <person name="Zhu T."/>
            <person name="Wang L."/>
            <person name="Wang Y."/>
            <person name="McGuire P.E."/>
            <person name="Liu S."/>
            <person name="Long H."/>
            <person name="Ramasamy R.K."/>
            <person name="Rodriguez J.C."/>
            <person name="Van S.L."/>
            <person name="Yuan L."/>
            <person name="Wang Z."/>
            <person name="Xia Z."/>
            <person name="Xiao L."/>
            <person name="Anderson O.D."/>
            <person name="Ouyang S."/>
            <person name="Liang Y."/>
            <person name="Zimin A.V."/>
            <person name="Pertea G."/>
            <person name="Qi P."/>
            <person name="Bennetzen J.L."/>
            <person name="Dai X."/>
            <person name="Dawson M.W."/>
            <person name="Muller H.G."/>
            <person name="Kugler K."/>
            <person name="Rivarola-Duarte L."/>
            <person name="Spannagl M."/>
            <person name="Mayer K.F.X."/>
            <person name="Lu F.H."/>
            <person name="Bevan M.W."/>
            <person name="Leroy P."/>
            <person name="Li P."/>
            <person name="You F.M."/>
            <person name="Sun Q."/>
            <person name="Liu Z."/>
            <person name="Lyons E."/>
            <person name="Wicker T."/>
            <person name="Salzberg S.L."/>
            <person name="Devos K.M."/>
            <person name="Dvorak J."/>
        </authorList>
    </citation>
    <scope>NUCLEOTIDE SEQUENCE [LARGE SCALE GENOMIC DNA]</scope>
    <source>
        <strain evidence="1">cv. AL8/78</strain>
    </source>
</reference>
<evidence type="ECO:0008006" key="3">
    <source>
        <dbReference type="Google" id="ProtNLM"/>
    </source>
</evidence>
<dbReference type="EnsemblPlants" id="AET6Gv20411100.16">
    <property type="protein sequence ID" value="AET6Gv20411100.16"/>
    <property type="gene ID" value="AET6Gv20411100"/>
</dbReference>
<reference evidence="2" key="1">
    <citation type="journal article" date="2014" name="Science">
        <title>Ancient hybridizations among the ancestral genomes of bread wheat.</title>
        <authorList>
            <consortium name="International Wheat Genome Sequencing Consortium,"/>
            <person name="Marcussen T."/>
            <person name="Sandve S.R."/>
            <person name="Heier L."/>
            <person name="Spannagl M."/>
            <person name="Pfeifer M."/>
            <person name="Jakobsen K.S."/>
            <person name="Wulff B.B."/>
            <person name="Steuernagel B."/>
            <person name="Mayer K.F."/>
            <person name="Olsen O.A."/>
        </authorList>
    </citation>
    <scope>NUCLEOTIDE SEQUENCE [LARGE SCALE GENOMIC DNA]</scope>
    <source>
        <strain evidence="2">cv. AL8/78</strain>
    </source>
</reference>
<dbReference type="Gene3D" id="3.10.20.90">
    <property type="entry name" value="Phosphatidylinositol 3-kinase Catalytic Subunit, Chain A, domain 1"/>
    <property type="match status" value="1"/>
</dbReference>
<evidence type="ECO:0000313" key="2">
    <source>
        <dbReference type="Proteomes" id="UP000015105"/>
    </source>
</evidence>
<sequence length="33" mass="3750">MKLTVMTADEQFLNLDVDPDESVENLKALLEVE</sequence>
<reference evidence="1" key="5">
    <citation type="journal article" date="2021" name="G3 (Bethesda)">
        <title>Aegilops tauschii genome assembly Aet v5.0 features greater sequence contiguity and improved annotation.</title>
        <authorList>
            <person name="Wang L."/>
            <person name="Zhu T."/>
            <person name="Rodriguez J.C."/>
            <person name="Deal K.R."/>
            <person name="Dubcovsky J."/>
            <person name="McGuire P.E."/>
            <person name="Lux T."/>
            <person name="Spannagl M."/>
            <person name="Mayer K.F.X."/>
            <person name="Baldrich P."/>
            <person name="Meyers B.C."/>
            <person name="Huo N."/>
            <person name="Gu Y.Q."/>
            <person name="Zhou H."/>
            <person name="Devos K.M."/>
            <person name="Bennetzen J.L."/>
            <person name="Unver T."/>
            <person name="Budak H."/>
            <person name="Gulick P.J."/>
            <person name="Galiba G."/>
            <person name="Kalapos B."/>
            <person name="Nelson D.R."/>
            <person name="Li P."/>
            <person name="You F.M."/>
            <person name="Luo M.C."/>
            <person name="Dvorak J."/>
        </authorList>
    </citation>
    <scope>NUCLEOTIDE SEQUENCE [LARGE SCALE GENOMIC DNA]</scope>
    <source>
        <strain evidence="1">cv. AL8/78</strain>
    </source>
</reference>